<evidence type="ECO:0000313" key="2">
    <source>
        <dbReference type="Proteomes" id="UP000248584"/>
    </source>
</evidence>
<dbReference type="EMBL" id="QKZR01000001">
    <property type="protein sequence ID" value="PZX43804.1"/>
    <property type="molecule type" value="Genomic_DNA"/>
</dbReference>
<sequence>MGFLNKKTSLTMSKKASTIKPATGQVVHKIRRVSSQEVMDNRSKAYSFLTIE</sequence>
<evidence type="ECO:0000313" key="1">
    <source>
        <dbReference type="EMBL" id="PZX43804.1"/>
    </source>
</evidence>
<protein>
    <submittedName>
        <fullName evidence="1">Uncharacterized protein</fullName>
    </submittedName>
</protein>
<accession>A0ABX5Q186</accession>
<gene>
    <name evidence="1" type="ORF">LX97_00809</name>
</gene>
<comment type="caution">
    <text evidence="1">The sequence shown here is derived from an EMBL/GenBank/DDBJ whole genome shotgun (WGS) entry which is preliminary data.</text>
</comment>
<keyword evidence="2" id="KW-1185">Reference proteome</keyword>
<proteinExistence type="predicted"/>
<reference evidence="1 2" key="1">
    <citation type="submission" date="2018-06" db="EMBL/GenBank/DDBJ databases">
        <title>Genomic Encyclopedia of Archaeal and Bacterial Type Strains, Phase II (KMG-II): from individual species to whole genera.</title>
        <authorList>
            <person name="Goeker M."/>
        </authorList>
    </citation>
    <scope>NUCLEOTIDE SEQUENCE [LARGE SCALE GENOMIC DNA]</scope>
    <source>
        <strain evidence="1 2">DSM 17205</strain>
    </source>
</reference>
<dbReference type="Proteomes" id="UP000248584">
    <property type="component" value="Unassembled WGS sequence"/>
</dbReference>
<organism evidence="1 2">
    <name type="scientific">Nonlabens dokdonensis</name>
    <dbReference type="NCBI Taxonomy" id="328515"/>
    <lineage>
        <taxon>Bacteria</taxon>
        <taxon>Pseudomonadati</taxon>
        <taxon>Bacteroidota</taxon>
        <taxon>Flavobacteriia</taxon>
        <taxon>Flavobacteriales</taxon>
        <taxon>Flavobacteriaceae</taxon>
        <taxon>Nonlabens</taxon>
    </lineage>
</organism>
<name>A0ABX5Q186_9FLAO</name>